<dbReference type="AlphaFoldDB" id="A0A848HDH1"/>
<gene>
    <name evidence="2" type="ORF">HHL11_17735</name>
</gene>
<dbReference type="EMBL" id="JABBFX010000001">
    <property type="protein sequence ID" value="NML45598.1"/>
    <property type="molecule type" value="Genomic_DNA"/>
</dbReference>
<reference evidence="2 3" key="1">
    <citation type="submission" date="2020-04" db="EMBL/GenBank/DDBJ databases">
        <title>Ramlibacter sp. G-1-2-2 isolated from soil.</title>
        <authorList>
            <person name="Dahal R.H."/>
        </authorList>
    </citation>
    <scope>NUCLEOTIDE SEQUENCE [LARGE SCALE GENOMIC DNA]</scope>
    <source>
        <strain evidence="2 3">G-1-2-2</strain>
    </source>
</reference>
<dbReference type="InterPro" id="IPR036485">
    <property type="entry name" value="Glu_synth_asu_C_sf"/>
</dbReference>
<organism evidence="2 3">
    <name type="scientific">Ramlibacter agri</name>
    <dbReference type="NCBI Taxonomy" id="2728837"/>
    <lineage>
        <taxon>Bacteria</taxon>
        <taxon>Pseudomonadati</taxon>
        <taxon>Pseudomonadota</taxon>
        <taxon>Betaproteobacteria</taxon>
        <taxon>Burkholderiales</taxon>
        <taxon>Comamonadaceae</taxon>
        <taxon>Ramlibacter</taxon>
    </lineage>
</organism>
<dbReference type="NCBIfam" id="TIGR03122">
    <property type="entry name" value="one_C_dehyd_C"/>
    <property type="match status" value="1"/>
</dbReference>
<dbReference type="GO" id="GO:0018493">
    <property type="term" value="F:formylmethanofuran dehydrogenase activity"/>
    <property type="evidence" value="ECO:0007669"/>
    <property type="project" value="InterPro"/>
</dbReference>
<protein>
    <submittedName>
        <fullName evidence="2">Formylmethanofuran dehydrogenase subunit C</fullName>
    </submittedName>
</protein>
<dbReference type="Proteomes" id="UP000541185">
    <property type="component" value="Unassembled WGS sequence"/>
</dbReference>
<evidence type="ECO:0000259" key="1">
    <source>
        <dbReference type="Pfam" id="PF01493"/>
    </source>
</evidence>
<dbReference type="Gene3D" id="2.160.20.60">
    <property type="entry name" value="Glutamate synthase, alpha subunit, C-terminal domain"/>
    <property type="match status" value="1"/>
</dbReference>
<dbReference type="PANTHER" id="PTHR39673:SF5">
    <property type="entry name" value="TUNGSTEN-CONTAINING FORMYLMETHANOFURAN DEHYDROGENASE 2 SUBUNIT C"/>
    <property type="match status" value="1"/>
</dbReference>
<dbReference type="InterPro" id="IPR002489">
    <property type="entry name" value="Glu_synth_asu_C"/>
</dbReference>
<dbReference type="InterPro" id="IPR017550">
    <property type="entry name" value="Formylmethanofuran_DH_suC"/>
</dbReference>
<dbReference type="GO" id="GO:0015948">
    <property type="term" value="P:methanogenesis"/>
    <property type="evidence" value="ECO:0007669"/>
    <property type="project" value="InterPro"/>
</dbReference>
<evidence type="ECO:0000313" key="3">
    <source>
        <dbReference type="Proteomes" id="UP000541185"/>
    </source>
</evidence>
<dbReference type="GO" id="GO:0046914">
    <property type="term" value="F:transition metal ion binding"/>
    <property type="evidence" value="ECO:0007669"/>
    <property type="project" value="InterPro"/>
</dbReference>
<keyword evidence="3" id="KW-1185">Reference proteome</keyword>
<dbReference type="SUPFAM" id="SSF69336">
    <property type="entry name" value="Alpha subunit of glutamate synthase, C-terminal domain"/>
    <property type="match status" value="1"/>
</dbReference>
<comment type="caution">
    <text evidence="2">The sequence shown here is derived from an EMBL/GenBank/DDBJ whole genome shotgun (WGS) entry which is preliminary data.</text>
</comment>
<name>A0A848HDH1_9BURK</name>
<dbReference type="RefSeq" id="WP_169419680.1">
    <property type="nucleotide sequence ID" value="NZ_JABBFX010000001.1"/>
</dbReference>
<dbReference type="PANTHER" id="PTHR39673">
    <property type="entry name" value="TUNGSTEN FORMYLMETHANOFURAN DEHYDROGENASE, SUBUNIT C (FWDC)"/>
    <property type="match status" value="1"/>
</dbReference>
<proteinExistence type="predicted"/>
<feature type="domain" description="Glutamate synthase alpha subunit C-terminal" evidence="1">
    <location>
        <begin position="85"/>
        <end position="208"/>
    </location>
</feature>
<accession>A0A848HDH1</accession>
<dbReference type="Pfam" id="PF01493">
    <property type="entry name" value="GXGXG"/>
    <property type="match status" value="1"/>
</dbReference>
<sequence length="272" mass="28385">MRHRLLLRATPSLRVDARALLPAALSALGREEVLRVLLPCGREGVPVGEWFEVLSQVLDDSLPCLTVEGDLGRFDFLGAALSDGSLEVEGNVGDCAGLGMSGGELRVQGSARDLAGCAMSGGRLQVQGSVGDFAAGALAGEMEGMRGGTLVVRGRAGARLGDRMRRGTVVVHGEAGEFLGSRMVAGTIAIAGRCGAHAGWGMRRGTVVFAGDAPAPPASFVPVRAEAEVFWQLLARDLAGFGGVFEDLPRRNIARWAGDLAVDGKGEWILPR</sequence>
<evidence type="ECO:0000313" key="2">
    <source>
        <dbReference type="EMBL" id="NML45598.1"/>
    </source>
</evidence>